<reference evidence="2 3" key="2">
    <citation type="submission" date="2007-04" db="EMBL/GenBank/DDBJ databases">
        <title>Draft genome sequence of Ruminococcus torques (ATCC 27756).</title>
        <authorList>
            <person name="Sudarsanam P."/>
            <person name="Ley R."/>
            <person name="Guruge J."/>
            <person name="Turnbaugh P.J."/>
            <person name="Mahowald M."/>
            <person name="Liep D."/>
            <person name="Gordon J."/>
        </authorList>
    </citation>
    <scope>NUCLEOTIDE SEQUENCE [LARGE SCALE GENOMIC DNA]</scope>
    <source>
        <strain evidence="2 3">ATCC 27756</strain>
    </source>
</reference>
<name>A5KMC1_9FIRM</name>
<feature type="region of interest" description="Disordered" evidence="1">
    <location>
        <begin position="21"/>
        <end position="52"/>
    </location>
</feature>
<proteinExistence type="predicted"/>
<dbReference type="Proteomes" id="UP000003577">
    <property type="component" value="Unassembled WGS sequence"/>
</dbReference>
<evidence type="ECO:0000256" key="1">
    <source>
        <dbReference type="SAM" id="MobiDB-lite"/>
    </source>
</evidence>
<protein>
    <submittedName>
        <fullName evidence="2">Uncharacterized protein</fullName>
    </submittedName>
</protein>
<evidence type="ECO:0000313" key="3">
    <source>
        <dbReference type="Proteomes" id="UP000003577"/>
    </source>
</evidence>
<dbReference type="PaxDb" id="411460-RUMTOR_01385"/>
<sequence length="52" mass="5751">EVGRWITRWNFLCYPVTGSVGTQDREHKPGIEKTGASEVGVHQANPVCNPKT</sequence>
<feature type="non-terminal residue" evidence="2">
    <location>
        <position position="1"/>
    </location>
</feature>
<organism evidence="2 3">
    <name type="scientific">[Ruminococcus] torques ATCC 27756</name>
    <dbReference type="NCBI Taxonomy" id="411460"/>
    <lineage>
        <taxon>Bacteria</taxon>
        <taxon>Bacillati</taxon>
        <taxon>Bacillota</taxon>
        <taxon>Clostridia</taxon>
        <taxon>Lachnospirales</taxon>
        <taxon>Lachnospiraceae</taxon>
        <taxon>Mediterraneibacter</taxon>
    </lineage>
</organism>
<accession>A5KMC1</accession>
<dbReference type="AlphaFoldDB" id="A5KMC1"/>
<reference evidence="2 3" key="1">
    <citation type="submission" date="2007-03" db="EMBL/GenBank/DDBJ databases">
        <authorList>
            <person name="Fulton L."/>
            <person name="Clifton S."/>
            <person name="Fulton B."/>
            <person name="Xu J."/>
            <person name="Minx P."/>
            <person name="Pepin K.H."/>
            <person name="Johnson M."/>
            <person name="Thiruvilangam P."/>
            <person name="Bhonagiri V."/>
            <person name="Nash W.E."/>
            <person name="Mardis E.R."/>
            <person name="Wilson R.K."/>
        </authorList>
    </citation>
    <scope>NUCLEOTIDE SEQUENCE [LARGE SCALE GENOMIC DNA]</scope>
    <source>
        <strain evidence="2 3">ATCC 27756</strain>
    </source>
</reference>
<dbReference type="EMBL" id="AAVP02000005">
    <property type="protein sequence ID" value="EDK24337.1"/>
    <property type="molecule type" value="Genomic_DNA"/>
</dbReference>
<evidence type="ECO:0000313" key="2">
    <source>
        <dbReference type="EMBL" id="EDK24337.1"/>
    </source>
</evidence>
<comment type="caution">
    <text evidence="2">The sequence shown here is derived from an EMBL/GenBank/DDBJ whole genome shotgun (WGS) entry which is preliminary data.</text>
</comment>
<dbReference type="HOGENOM" id="CLU_3073627_0_0_9"/>
<gene>
    <name evidence="2" type="ORF">RUMTOR_01385</name>
</gene>